<accession>A0A7S2KNC6</accession>
<gene>
    <name evidence="2" type="ORF">BRAN1462_LOCUS31331</name>
</gene>
<name>A0A7S2KNC6_9DINO</name>
<dbReference type="AlphaFoldDB" id="A0A7S2KNC6"/>
<dbReference type="EMBL" id="HBGW01049213">
    <property type="protein sequence ID" value="CAD9581091.1"/>
    <property type="molecule type" value="Transcribed_RNA"/>
</dbReference>
<evidence type="ECO:0000256" key="1">
    <source>
        <dbReference type="SAM" id="SignalP"/>
    </source>
</evidence>
<reference evidence="2" key="1">
    <citation type="submission" date="2021-01" db="EMBL/GenBank/DDBJ databases">
        <authorList>
            <person name="Corre E."/>
            <person name="Pelletier E."/>
            <person name="Niang G."/>
            <person name="Scheremetjew M."/>
            <person name="Finn R."/>
            <person name="Kale V."/>
            <person name="Holt S."/>
            <person name="Cochrane G."/>
            <person name="Meng A."/>
            <person name="Brown T."/>
            <person name="Cohen L."/>
        </authorList>
    </citation>
    <scope>NUCLEOTIDE SEQUENCE</scope>
    <source>
        <strain evidence="2">RCC3387</strain>
    </source>
</reference>
<sequence>MPAFRARAAYLLVALKPAATMTMQMEHNEKYTVSDWLKIQTKEFDKERSIVLGMRYKTGVATPREDENMPLPGISKGWMSRSEKFLPSGVATVAPPPETAAVQVTAASPAHAGRPAVPPIRGAGAQVAIAATPSQGGRSPGVAVPARRALPLVTEAEPPAAPMTRPSSMPRLRGTTIQWADAFAVKDPPKGFQGCRRSGISIF</sequence>
<keyword evidence="1" id="KW-0732">Signal</keyword>
<feature type="signal peptide" evidence="1">
    <location>
        <begin position="1"/>
        <end position="20"/>
    </location>
</feature>
<protein>
    <submittedName>
        <fullName evidence="2">Uncharacterized protein</fullName>
    </submittedName>
</protein>
<organism evidence="2">
    <name type="scientific">Zooxanthella nutricula</name>
    <dbReference type="NCBI Taxonomy" id="1333877"/>
    <lineage>
        <taxon>Eukaryota</taxon>
        <taxon>Sar</taxon>
        <taxon>Alveolata</taxon>
        <taxon>Dinophyceae</taxon>
        <taxon>Peridiniales</taxon>
        <taxon>Peridiniales incertae sedis</taxon>
        <taxon>Zooxanthella</taxon>
    </lineage>
</organism>
<evidence type="ECO:0000313" key="2">
    <source>
        <dbReference type="EMBL" id="CAD9581091.1"/>
    </source>
</evidence>
<proteinExistence type="predicted"/>
<feature type="chain" id="PRO_5031237863" evidence="1">
    <location>
        <begin position="21"/>
        <end position="203"/>
    </location>
</feature>